<proteinExistence type="predicted"/>
<dbReference type="InterPro" id="IPR009199">
    <property type="entry name" value="PhoPQ-act_pathogen-rel_PqaA"/>
</dbReference>
<dbReference type="EMBL" id="OX395127">
    <property type="protein sequence ID" value="CAI5765836.1"/>
    <property type="molecule type" value="Genomic_DNA"/>
</dbReference>
<dbReference type="SUPFAM" id="SSF53474">
    <property type="entry name" value="alpha/beta-Hydrolases"/>
    <property type="match status" value="1"/>
</dbReference>
<evidence type="ECO:0008006" key="3">
    <source>
        <dbReference type="Google" id="ProtNLM"/>
    </source>
</evidence>
<gene>
    <name evidence="1" type="ORF">PODLI_1B032318</name>
</gene>
<dbReference type="Proteomes" id="UP001178461">
    <property type="component" value="Chromosome 2"/>
</dbReference>
<dbReference type="PIRSF" id="PIRSF014728">
    <property type="entry name" value="PqaA"/>
    <property type="match status" value="1"/>
</dbReference>
<name>A0AA35NVL6_9SAUR</name>
<dbReference type="PANTHER" id="PTHR31497">
    <property type="entry name" value="AUTOCRINE PROLIFERATION REPRESSOR PROTEIN A"/>
    <property type="match status" value="1"/>
</dbReference>
<reference evidence="1" key="1">
    <citation type="submission" date="2022-12" db="EMBL/GenBank/DDBJ databases">
        <authorList>
            <person name="Alioto T."/>
            <person name="Alioto T."/>
            <person name="Gomez Garrido J."/>
        </authorList>
    </citation>
    <scope>NUCLEOTIDE SEQUENCE</scope>
</reference>
<keyword evidence="2" id="KW-1185">Reference proteome</keyword>
<evidence type="ECO:0000313" key="2">
    <source>
        <dbReference type="Proteomes" id="UP001178461"/>
    </source>
</evidence>
<dbReference type="PANTHER" id="PTHR31497:SF0">
    <property type="entry name" value="AUTOCRINE PROLIFERATION REPRESSOR PROTEIN A"/>
    <property type="match status" value="1"/>
</dbReference>
<dbReference type="Gene3D" id="3.40.50.1820">
    <property type="entry name" value="alpha/beta hydrolase"/>
    <property type="match status" value="1"/>
</dbReference>
<accession>A0AA35NVL6</accession>
<dbReference type="AlphaFoldDB" id="A0AA35NVL6"/>
<protein>
    <recommendedName>
        <fullName evidence="3">PhoPQ-activated pathogenicity-related protein</fullName>
    </recommendedName>
</protein>
<sequence>MVKQKALDDYVKQHDPHYSYTLKNKEDRPDVTIYTLNMTSLKWLDDSEVDATVWWHELTIVVPQNPKMTNLCLLMIGNGRNDDVPQPMDLRVDEAIMTAKSAGFCTAILRQIPNQPITYHKIPMQECKNGIEDYAVFCSWRKFIIDKMAQPDVLIQFPMVKATVRAMDTITAFLQKESAGKLNIAKFMLTGGSKRGWTSWLAAAVDERVVSFAPLVFDLLNIIKSWHHQYRAYCGWTFAWRHIHELKITQKLDTPRFKILTSHVDPLAYNERYINKPKYLIIAAGDEFFPLDDSHHFFNELSGAKYFRATPNNDHLMTRDPSIKISIAMSVISFFLNTILNLKMPQISWKRTETKAAGIIELYTDMEPSAVKCFFSNTLGSERRDFRLLVGPGPSGVSQPISWLPCKVEKVVRGFGIGGFSKLRNTAE</sequence>
<evidence type="ECO:0000313" key="1">
    <source>
        <dbReference type="EMBL" id="CAI5765836.1"/>
    </source>
</evidence>
<dbReference type="Pfam" id="PF10142">
    <property type="entry name" value="PhoPQ_related"/>
    <property type="match status" value="1"/>
</dbReference>
<dbReference type="InterPro" id="IPR029058">
    <property type="entry name" value="AB_hydrolase_fold"/>
</dbReference>
<organism evidence="1 2">
    <name type="scientific">Podarcis lilfordi</name>
    <name type="common">Lilford's wall lizard</name>
    <dbReference type="NCBI Taxonomy" id="74358"/>
    <lineage>
        <taxon>Eukaryota</taxon>
        <taxon>Metazoa</taxon>
        <taxon>Chordata</taxon>
        <taxon>Craniata</taxon>
        <taxon>Vertebrata</taxon>
        <taxon>Euteleostomi</taxon>
        <taxon>Lepidosauria</taxon>
        <taxon>Squamata</taxon>
        <taxon>Bifurcata</taxon>
        <taxon>Unidentata</taxon>
        <taxon>Episquamata</taxon>
        <taxon>Laterata</taxon>
        <taxon>Lacertibaenia</taxon>
        <taxon>Lacertidae</taxon>
        <taxon>Podarcis</taxon>
    </lineage>
</organism>